<dbReference type="PhylomeDB" id="E9H5C9"/>
<sequence>MKLSALVLVLAFVAFSHQQLHKARLMPWMTSYSSFVNKYQPIFYDSDAVRPDVPYFRFSRPIRPTPSYLYSLQNGDLALSEGSRENGVEISDEFHQDTQGRMNAGFNDAQGRFFYGTTINNPFYKTATFTVSSTVTTVGSIVRCVPSNNLAASPAPTCNGRRKRESEDPEEDQHQQFPAIAPSETLKLAPTVLLSSENGHHQQQLPTENPHDLLSSKDEGITAVQALPFQAEDQQQQTNNYNREKRLFGTGGIAASTTLTLYSFVGATLTSTVILDPTSKNVAVCLPAGYIICA</sequence>
<keyword evidence="4" id="KW-1185">Reference proteome</keyword>
<dbReference type="KEGG" id="dpx:DAPPUDRAFT_110217"/>
<accession>E9H5C9</accession>
<protein>
    <submittedName>
        <fullName evidence="3">Uncharacterized protein</fullName>
    </submittedName>
</protein>
<feature type="signal peptide" evidence="2">
    <location>
        <begin position="1"/>
        <end position="18"/>
    </location>
</feature>
<dbReference type="EMBL" id="GL732594">
    <property type="protein sequence ID" value="EFX72936.1"/>
    <property type="molecule type" value="Genomic_DNA"/>
</dbReference>
<name>E9H5C9_DAPPU</name>
<organism evidence="3 4">
    <name type="scientific">Daphnia pulex</name>
    <name type="common">Water flea</name>
    <dbReference type="NCBI Taxonomy" id="6669"/>
    <lineage>
        <taxon>Eukaryota</taxon>
        <taxon>Metazoa</taxon>
        <taxon>Ecdysozoa</taxon>
        <taxon>Arthropoda</taxon>
        <taxon>Crustacea</taxon>
        <taxon>Branchiopoda</taxon>
        <taxon>Diplostraca</taxon>
        <taxon>Cladocera</taxon>
        <taxon>Anomopoda</taxon>
        <taxon>Daphniidae</taxon>
        <taxon>Daphnia</taxon>
    </lineage>
</organism>
<dbReference type="OrthoDB" id="6361944at2759"/>
<feature type="region of interest" description="Disordered" evidence="1">
    <location>
        <begin position="149"/>
        <end position="182"/>
    </location>
</feature>
<dbReference type="AlphaFoldDB" id="E9H5C9"/>
<gene>
    <name evidence="3" type="ORF">DAPPUDRAFT_110217</name>
</gene>
<dbReference type="HOGENOM" id="CLU_947522_0_0_1"/>
<evidence type="ECO:0000313" key="3">
    <source>
        <dbReference type="EMBL" id="EFX72936.1"/>
    </source>
</evidence>
<dbReference type="InParanoid" id="E9H5C9"/>
<keyword evidence="2" id="KW-0732">Signal</keyword>
<feature type="chain" id="PRO_5003241709" evidence="2">
    <location>
        <begin position="19"/>
        <end position="294"/>
    </location>
</feature>
<evidence type="ECO:0000313" key="4">
    <source>
        <dbReference type="Proteomes" id="UP000000305"/>
    </source>
</evidence>
<proteinExistence type="predicted"/>
<reference evidence="3 4" key="1">
    <citation type="journal article" date="2011" name="Science">
        <title>The ecoresponsive genome of Daphnia pulex.</title>
        <authorList>
            <person name="Colbourne J.K."/>
            <person name="Pfrender M.E."/>
            <person name="Gilbert D."/>
            <person name="Thomas W.K."/>
            <person name="Tucker A."/>
            <person name="Oakley T.H."/>
            <person name="Tokishita S."/>
            <person name="Aerts A."/>
            <person name="Arnold G.J."/>
            <person name="Basu M.K."/>
            <person name="Bauer D.J."/>
            <person name="Caceres C.E."/>
            <person name="Carmel L."/>
            <person name="Casola C."/>
            <person name="Choi J.H."/>
            <person name="Detter J.C."/>
            <person name="Dong Q."/>
            <person name="Dusheyko S."/>
            <person name="Eads B.D."/>
            <person name="Frohlich T."/>
            <person name="Geiler-Samerotte K.A."/>
            <person name="Gerlach D."/>
            <person name="Hatcher P."/>
            <person name="Jogdeo S."/>
            <person name="Krijgsveld J."/>
            <person name="Kriventseva E.V."/>
            <person name="Kultz D."/>
            <person name="Laforsch C."/>
            <person name="Lindquist E."/>
            <person name="Lopez J."/>
            <person name="Manak J.R."/>
            <person name="Muller J."/>
            <person name="Pangilinan J."/>
            <person name="Patwardhan R.P."/>
            <person name="Pitluck S."/>
            <person name="Pritham E.J."/>
            <person name="Rechtsteiner A."/>
            <person name="Rho M."/>
            <person name="Rogozin I.B."/>
            <person name="Sakarya O."/>
            <person name="Salamov A."/>
            <person name="Schaack S."/>
            <person name="Shapiro H."/>
            <person name="Shiga Y."/>
            <person name="Skalitzky C."/>
            <person name="Smith Z."/>
            <person name="Souvorov A."/>
            <person name="Sung W."/>
            <person name="Tang Z."/>
            <person name="Tsuchiya D."/>
            <person name="Tu H."/>
            <person name="Vos H."/>
            <person name="Wang M."/>
            <person name="Wolf Y.I."/>
            <person name="Yamagata H."/>
            <person name="Yamada T."/>
            <person name="Ye Y."/>
            <person name="Shaw J.R."/>
            <person name="Andrews J."/>
            <person name="Crease T.J."/>
            <person name="Tang H."/>
            <person name="Lucas S.M."/>
            <person name="Robertson H.M."/>
            <person name="Bork P."/>
            <person name="Koonin E.V."/>
            <person name="Zdobnov E.M."/>
            <person name="Grigoriev I.V."/>
            <person name="Lynch M."/>
            <person name="Boore J.L."/>
        </authorList>
    </citation>
    <scope>NUCLEOTIDE SEQUENCE [LARGE SCALE GENOMIC DNA]</scope>
</reference>
<evidence type="ECO:0000256" key="2">
    <source>
        <dbReference type="SAM" id="SignalP"/>
    </source>
</evidence>
<dbReference type="Proteomes" id="UP000000305">
    <property type="component" value="Unassembled WGS sequence"/>
</dbReference>
<evidence type="ECO:0000256" key="1">
    <source>
        <dbReference type="SAM" id="MobiDB-lite"/>
    </source>
</evidence>